<evidence type="ECO:0000256" key="2">
    <source>
        <dbReference type="ARBA" id="ARBA00012438"/>
    </source>
</evidence>
<dbReference type="OrthoDB" id="358279at2"/>
<dbReference type="SUPFAM" id="SSF47384">
    <property type="entry name" value="Homodimeric domain of signal transducing histidine kinase"/>
    <property type="match status" value="1"/>
</dbReference>
<dbReference type="SUPFAM" id="SSF52172">
    <property type="entry name" value="CheY-like"/>
    <property type="match status" value="1"/>
</dbReference>
<feature type="chain" id="PRO_5013311048" description="histidine kinase" evidence="14">
    <location>
        <begin position="23"/>
        <end position="1357"/>
    </location>
</feature>
<evidence type="ECO:0000256" key="14">
    <source>
        <dbReference type="SAM" id="SignalP"/>
    </source>
</evidence>
<comment type="caution">
    <text evidence="18">The sequence shown here is derived from an EMBL/GenBank/DDBJ whole genome shotgun (WGS) entry which is preliminary data.</text>
</comment>
<dbReference type="PANTHER" id="PTHR43547">
    <property type="entry name" value="TWO-COMPONENT HISTIDINE KINASE"/>
    <property type="match status" value="1"/>
</dbReference>
<protein>
    <recommendedName>
        <fullName evidence="2">histidine kinase</fullName>
        <ecNumber evidence="2">2.7.13.3</ecNumber>
    </recommendedName>
</protein>
<dbReference type="GO" id="GO:0043565">
    <property type="term" value="F:sequence-specific DNA binding"/>
    <property type="evidence" value="ECO:0007669"/>
    <property type="project" value="InterPro"/>
</dbReference>
<evidence type="ECO:0000256" key="11">
    <source>
        <dbReference type="ARBA" id="ARBA00023163"/>
    </source>
</evidence>
<evidence type="ECO:0000313" key="18">
    <source>
        <dbReference type="EMBL" id="PHN05518.1"/>
    </source>
</evidence>
<dbReference type="Gene3D" id="2.60.40.10">
    <property type="entry name" value="Immunoglobulins"/>
    <property type="match status" value="1"/>
</dbReference>
<dbReference type="InterPro" id="IPR036116">
    <property type="entry name" value="FN3_sf"/>
</dbReference>
<dbReference type="InterPro" id="IPR003661">
    <property type="entry name" value="HisK_dim/P_dom"/>
</dbReference>
<dbReference type="Gene3D" id="3.30.565.10">
    <property type="entry name" value="Histidine kinase-like ATPase, C-terminal domain"/>
    <property type="match status" value="1"/>
</dbReference>
<feature type="transmembrane region" description="Helical" evidence="13">
    <location>
        <begin position="795"/>
        <end position="813"/>
    </location>
</feature>
<dbReference type="GO" id="GO:0003700">
    <property type="term" value="F:DNA-binding transcription factor activity"/>
    <property type="evidence" value="ECO:0007669"/>
    <property type="project" value="InterPro"/>
</dbReference>
<keyword evidence="4" id="KW-0808">Transferase</keyword>
<evidence type="ECO:0000256" key="4">
    <source>
        <dbReference type="ARBA" id="ARBA00022679"/>
    </source>
</evidence>
<evidence type="ECO:0000256" key="13">
    <source>
        <dbReference type="SAM" id="Phobius"/>
    </source>
</evidence>
<dbReference type="SMART" id="SM00342">
    <property type="entry name" value="HTH_ARAC"/>
    <property type="match status" value="1"/>
</dbReference>
<dbReference type="SMART" id="SM00448">
    <property type="entry name" value="REC"/>
    <property type="match status" value="1"/>
</dbReference>
<evidence type="ECO:0000259" key="15">
    <source>
        <dbReference type="PROSITE" id="PS01124"/>
    </source>
</evidence>
<dbReference type="InterPro" id="IPR004358">
    <property type="entry name" value="Sig_transdc_His_kin-like_C"/>
</dbReference>
<evidence type="ECO:0000256" key="6">
    <source>
        <dbReference type="ARBA" id="ARBA00022777"/>
    </source>
</evidence>
<dbReference type="Pfam" id="PF02518">
    <property type="entry name" value="HATPase_c"/>
    <property type="match status" value="1"/>
</dbReference>
<dbReference type="Pfam" id="PF00072">
    <property type="entry name" value="Response_reg"/>
    <property type="match status" value="1"/>
</dbReference>
<organism evidence="18 19">
    <name type="scientific">Flavilitoribacter nigricans (strain ATCC 23147 / DSM 23189 / NBRC 102662 / NCIMB 1420 / SS-2)</name>
    <name type="common">Lewinella nigricans</name>
    <dbReference type="NCBI Taxonomy" id="1122177"/>
    <lineage>
        <taxon>Bacteria</taxon>
        <taxon>Pseudomonadati</taxon>
        <taxon>Bacteroidota</taxon>
        <taxon>Saprospiria</taxon>
        <taxon>Saprospirales</taxon>
        <taxon>Lewinellaceae</taxon>
        <taxon>Flavilitoribacter</taxon>
    </lineage>
</organism>
<dbReference type="CDD" id="cd00063">
    <property type="entry name" value="FN3"/>
    <property type="match status" value="1"/>
</dbReference>
<feature type="modified residue" description="4-aspartylphosphate" evidence="12">
    <location>
        <position position="1154"/>
    </location>
</feature>
<dbReference type="FunFam" id="3.30.565.10:FF:000037">
    <property type="entry name" value="Hybrid sensor histidine kinase/response regulator"/>
    <property type="match status" value="1"/>
</dbReference>
<evidence type="ECO:0000256" key="7">
    <source>
        <dbReference type="ARBA" id="ARBA00022840"/>
    </source>
</evidence>
<dbReference type="CDD" id="cd00082">
    <property type="entry name" value="HisKA"/>
    <property type="match status" value="1"/>
</dbReference>
<dbReference type="CDD" id="cd16922">
    <property type="entry name" value="HATPase_EvgS-ArcB-TorS-like"/>
    <property type="match status" value="1"/>
</dbReference>
<dbReference type="InterPro" id="IPR003594">
    <property type="entry name" value="HATPase_dom"/>
</dbReference>
<comment type="catalytic activity">
    <reaction evidence="1">
        <text>ATP + protein L-histidine = ADP + protein N-phospho-L-histidine.</text>
        <dbReference type="EC" id="2.7.13.3"/>
    </reaction>
</comment>
<keyword evidence="8" id="KW-0902">Two-component regulatory system</keyword>
<evidence type="ECO:0000259" key="17">
    <source>
        <dbReference type="PROSITE" id="PS50110"/>
    </source>
</evidence>
<evidence type="ECO:0000256" key="12">
    <source>
        <dbReference type="PROSITE-ProRule" id="PRU00169"/>
    </source>
</evidence>
<dbReference type="PROSITE" id="PS50110">
    <property type="entry name" value="RESPONSE_REGULATORY"/>
    <property type="match status" value="1"/>
</dbReference>
<evidence type="ECO:0000313" key="19">
    <source>
        <dbReference type="Proteomes" id="UP000223913"/>
    </source>
</evidence>
<keyword evidence="13" id="KW-0812">Transmembrane</keyword>
<dbReference type="InterPro" id="IPR018062">
    <property type="entry name" value="HTH_AraC-typ_CS"/>
</dbReference>
<dbReference type="InterPro" id="IPR009057">
    <property type="entry name" value="Homeodomain-like_sf"/>
</dbReference>
<evidence type="ECO:0000259" key="16">
    <source>
        <dbReference type="PROSITE" id="PS50109"/>
    </source>
</evidence>
<keyword evidence="11" id="KW-0804">Transcription</keyword>
<dbReference type="InterPro" id="IPR018060">
    <property type="entry name" value="HTH_AraC"/>
</dbReference>
<feature type="domain" description="Response regulatory" evidence="17">
    <location>
        <begin position="1106"/>
        <end position="1221"/>
    </location>
</feature>
<dbReference type="InterPro" id="IPR013783">
    <property type="entry name" value="Ig-like_fold"/>
</dbReference>
<dbReference type="InterPro" id="IPR003961">
    <property type="entry name" value="FN3_dom"/>
</dbReference>
<dbReference type="InterPro" id="IPR011006">
    <property type="entry name" value="CheY-like_superfamily"/>
</dbReference>
<dbReference type="EC" id="2.7.13.3" evidence="2"/>
<dbReference type="Proteomes" id="UP000223913">
    <property type="component" value="Unassembled WGS sequence"/>
</dbReference>
<dbReference type="InterPro" id="IPR011110">
    <property type="entry name" value="Reg_prop"/>
</dbReference>
<dbReference type="Gene3D" id="1.10.10.60">
    <property type="entry name" value="Homeodomain-like"/>
    <property type="match status" value="1"/>
</dbReference>
<gene>
    <name evidence="18" type="ORF">CRP01_16105</name>
</gene>
<dbReference type="Pfam" id="PF07494">
    <property type="entry name" value="Reg_prop"/>
    <property type="match status" value="3"/>
</dbReference>
<keyword evidence="13" id="KW-0472">Membrane</keyword>
<dbReference type="PROSITE" id="PS50109">
    <property type="entry name" value="HIS_KIN"/>
    <property type="match status" value="1"/>
</dbReference>
<dbReference type="FunFam" id="2.60.40.10:FF:000791">
    <property type="entry name" value="Two-component system sensor histidine kinase/response regulator"/>
    <property type="match status" value="1"/>
</dbReference>
<keyword evidence="6" id="KW-0418">Kinase</keyword>
<dbReference type="GO" id="GO:0000155">
    <property type="term" value="F:phosphorelay sensor kinase activity"/>
    <property type="evidence" value="ECO:0007669"/>
    <property type="project" value="InterPro"/>
</dbReference>
<dbReference type="InterPro" id="IPR001789">
    <property type="entry name" value="Sig_transdc_resp-reg_receiver"/>
</dbReference>
<dbReference type="Pfam" id="PF07495">
    <property type="entry name" value="Y_Y_Y"/>
    <property type="match status" value="1"/>
</dbReference>
<keyword evidence="5" id="KW-0547">Nucleotide-binding</keyword>
<dbReference type="PRINTS" id="PR00344">
    <property type="entry name" value="BCTRLSENSOR"/>
</dbReference>
<dbReference type="PROSITE" id="PS01124">
    <property type="entry name" value="HTH_ARAC_FAMILY_2"/>
    <property type="match status" value="1"/>
</dbReference>
<keyword evidence="13" id="KW-1133">Transmembrane helix</keyword>
<dbReference type="GO" id="GO:0005524">
    <property type="term" value="F:ATP binding"/>
    <property type="evidence" value="ECO:0007669"/>
    <property type="project" value="UniProtKB-KW"/>
</dbReference>
<feature type="domain" description="HTH araC/xylS-type" evidence="15">
    <location>
        <begin position="1256"/>
        <end position="1355"/>
    </location>
</feature>
<dbReference type="InterPro" id="IPR011123">
    <property type="entry name" value="Y_Y_Y"/>
</dbReference>
<dbReference type="EMBL" id="PDUD01000021">
    <property type="protein sequence ID" value="PHN05518.1"/>
    <property type="molecule type" value="Genomic_DNA"/>
</dbReference>
<keyword evidence="9" id="KW-0805">Transcription regulation</keyword>
<dbReference type="Pfam" id="PF12833">
    <property type="entry name" value="HTH_18"/>
    <property type="match status" value="1"/>
</dbReference>
<dbReference type="CDD" id="cd17574">
    <property type="entry name" value="REC_OmpR"/>
    <property type="match status" value="1"/>
</dbReference>
<dbReference type="Gene3D" id="2.130.10.10">
    <property type="entry name" value="YVTN repeat-like/Quinoprotein amine dehydrogenase"/>
    <property type="match status" value="3"/>
</dbReference>
<dbReference type="SUPFAM" id="SSF46689">
    <property type="entry name" value="Homeodomain-like"/>
    <property type="match status" value="1"/>
</dbReference>
<dbReference type="SMART" id="SM00387">
    <property type="entry name" value="HATPase_c"/>
    <property type="match status" value="1"/>
</dbReference>
<dbReference type="InterPro" id="IPR036890">
    <property type="entry name" value="HATPase_C_sf"/>
</dbReference>
<evidence type="ECO:0000256" key="5">
    <source>
        <dbReference type="ARBA" id="ARBA00022741"/>
    </source>
</evidence>
<feature type="domain" description="Histidine kinase" evidence="16">
    <location>
        <begin position="842"/>
        <end position="1067"/>
    </location>
</feature>
<dbReference type="InterPro" id="IPR036097">
    <property type="entry name" value="HisK_dim/P_sf"/>
</dbReference>
<feature type="signal peptide" evidence="14">
    <location>
        <begin position="1"/>
        <end position="22"/>
    </location>
</feature>
<keyword evidence="10" id="KW-0238">DNA-binding</keyword>
<dbReference type="PANTHER" id="PTHR43547:SF2">
    <property type="entry name" value="HYBRID SIGNAL TRANSDUCTION HISTIDINE KINASE C"/>
    <property type="match status" value="1"/>
</dbReference>
<reference evidence="18 19" key="1">
    <citation type="submission" date="2017-10" db="EMBL/GenBank/DDBJ databases">
        <title>The draft genome sequence of Lewinella nigricans NBRC 102662.</title>
        <authorList>
            <person name="Wang K."/>
        </authorList>
    </citation>
    <scope>NUCLEOTIDE SEQUENCE [LARGE SCALE GENOMIC DNA]</scope>
    <source>
        <strain evidence="18 19">NBRC 102662</strain>
    </source>
</reference>
<evidence type="ECO:0000256" key="8">
    <source>
        <dbReference type="ARBA" id="ARBA00023012"/>
    </source>
</evidence>
<evidence type="ECO:0000256" key="9">
    <source>
        <dbReference type="ARBA" id="ARBA00023015"/>
    </source>
</evidence>
<dbReference type="SUPFAM" id="SSF55874">
    <property type="entry name" value="ATPase domain of HSP90 chaperone/DNA topoisomerase II/histidine kinase"/>
    <property type="match status" value="1"/>
</dbReference>
<keyword evidence="3 12" id="KW-0597">Phosphoprotein</keyword>
<keyword evidence="19" id="KW-1185">Reference proteome</keyword>
<accession>A0A2D0NAW1</accession>
<dbReference type="InterPro" id="IPR005467">
    <property type="entry name" value="His_kinase_dom"/>
</dbReference>
<dbReference type="Gene3D" id="3.40.50.2300">
    <property type="match status" value="1"/>
</dbReference>
<dbReference type="Pfam" id="PF00512">
    <property type="entry name" value="HisKA"/>
    <property type="match status" value="1"/>
</dbReference>
<evidence type="ECO:0000256" key="3">
    <source>
        <dbReference type="ARBA" id="ARBA00022553"/>
    </source>
</evidence>
<dbReference type="SUPFAM" id="SSF63829">
    <property type="entry name" value="Calcium-dependent phosphotriesterase"/>
    <property type="match status" value="2"/>
</dbReference>
<dbReference type="SUPFAM" id="SSF49265">
    <property type="entry name" value="Fibronectin type III"/>
    <property type="match status" value="1"/>
</dbReference>
<dbReference type="PROSITE" id="PS00041">
    <property type="entry name" value="HTH_ARAC_FAMILY_1"/>
    <property type="match status" value="1"/>
</dbReference>
<proteinExistence type="predicted"/>
<dbReference type="SMART" id="SM00388">
    <property type="entry name" value="HisKA"/>
    <property type="match status" value="1"/>
</dbReference>
<keyword evidence="7" id="KW-0067">ATP-binding</keyword>
<dbReference type="InterPro" id="IPR015943">
    <property type="entry name" value="WD40/YVTN_repeat-like_dom_sf"/>
</dbReference>
<evidence type="ECO:0000256" key="1">
    <source>
        <dbReference type="ARBA" id="ARBA00000085"/>
    </source>
</evidence>
<keyword evidence="14" id="KW-0732">Signal</keyword>
<evidence type="ECO:0000256" key="10">
    <source>
        <dbReference type="ARBA" id="ARBA00023125"/>
    </source>
</evidence>
<sequence>MHVKKSYWYVILSLFLFSSGFAQTNPDDYFTRHYLFQERLGQGLVFDIIQDKFGFLWFGTEYGLTRYDGHQQETFQHEPNNPNSLAGNVITAIAEDSLGNLWVGTMYSGLHYFDRTTGTFHRYQYDPADEFSIRRNKINHITVQKNGSVWIATAGGGLQLYEPRLDRFRNFPQPKVVGSNPSVLFEDPEGQLWLGSYFGLCKWDPVDSVFTEQVFLGDQGHHLRDIARDDHQRLWTGFQNGGLRYLDTTTNTLRTPVTDPAWPSGEPQNYIWKLHFSRNRNLWVGTDSGLFLVELDDPNAPLRLSTYTFTEEDRFLSICESRDGVVWIGTNDGVVVLIPRQKPFDHYYVKKAGAPLEDKRGVPALAGRGDQIWIGSNEGLFQFDKERKKVHQDFLTEHPLLSRFNHDRFASLHLDRNKHLWLAVIKGFDADFEFYRYDLTRKELTNFTGRSELFSSFATMSMAEDPDGSLWFGTHNGLIHYIPQLDTLEIFQHDSNRPTGLSSNRINQLLLTHPDSLWIGTSEAGLSFYDLRKEMIFNQSGLFKDSSHIYNQRIITMLRDKSGIWLGSAGGLMHFHPADPSIHNYDKTNGLGDNVVKSLFAHQDQIWIGSKSALSRFDRKRKTFTNFTTSDGLVVKEFWERSGYQDEEGYLYLGGDEGIQVFHPDSIRDNPYRPRVVFTKFLLFNERIQPDPDHKILQVPLYQTPTIRLRHDQNVFTIHFAGLSFINSEKNQYAVRMEGFKDEWQYLGQKTEATYTNLDPGTYYFEVTATNNDGISSETPARLKFVVLPPWHATWWAYLIYILGLSSAIYFLYRFQLNRRLADAETERLRELDIVKTQLYTNITHEFRTPLTLIQGPVDKALHTPSFVLGRTDLEKIRQNCRRLLHLIHQMLHLSKLEAGALAPAYTYMDILPTVKYIVDSFSSFAESQGVDLKLHAPDEPVFMDTDSKKLVDILSNLVSNAIKFTPGGGKVRVRVNADREPEVPQLVIKVEDTGTGIPQHALEKIFDRFYQVERPNGSGKEESIASGSGIGLALSKKLAELMEGNIFVESTLGKGSSFRLILPIRATKKETGSPVSFPEIYIPKQTEQSGKDAPKSDEVSENAPMILIVEDNADVAEFVAESLLGRYQCHICRDGAEGVEWATEHIPDLIISDVLMPRMNGYKLTKQLKGEQKTSHIPIILLTAKADLPSKIIGFERGADAYMAKPFNSRELLIRIKNLLESRRRLQQHYLLASGMPVTEPEEAQASTQEQIFLQEVRQLIEENLEKGDYSIESLAGDLYMSSAQLYRKMMALTGLSPSKFYRNIQISKARQLLQDTELSISEIAYQCGFNDPAYFSRVFSTELKENPTSYRVRYQ</sequence>
<dbReference type="Gene3D" id="1.10.287.130">
    <property type="match status" value="1"/>
</dbReference>
<name>A0A2D0NAW1_FLAN2</name>